<reference evidence="1" key="1">
    <citation type="journal article" date="2021" name="Proc. Natl. Acad. Sci. U.S.A.">
        <title>A Catalog of Tens of Thousands of Viruses from Human Metagenomes Reveals Hidden Associations with Chronic Diseases.</title>
        <authorList>
            <person name="Tisza M.J."/>
            <person name="Buck C.B."/>
        </authorList>
    </citation>
    <scope>NUCLEOTIDE SEQUENCE</scope>
    <source>
        <strain evidence="1">CtLdn10</strain>
    </source>
</reference>
<accession>A0A8S5SPY8</accession>
<name>A0A8S5SPY8_9CAUD</name>
<organism evidence="1">
    <name type="scientific">Siphoviridae sp. ctLdn10</name>
    <dbReference type="NCBI Taxonomy" id="2827847"/>
    <lineage>
        <taxon>Viruses</taxon>
        <taxon>Duplodnaviria</taxon>
        <taxon>Heunggongvirae</taxon>
        <taxon>Uroviricota</taxon>
        <taxon>Caudoviricetes</taxon>
    </lineage>
</organism>
<dbReference type="EMBL" id="BK032647">
    <property type="protein sequence ID" value="DAF53108.1"/>
    <property type="molecule type" value="Genomic_DNA"/>
</dbReference>
<evidence type="ECO:0000313" key="1">
    <source>
        <dbReference type="EMBL" id="DAF53108.1"/>
    </source>
</evidence>
<protein>
    <submittedName>
        <fullName evidence="1">Uncharacterized protein</fullName>
    </submittedName>
</protein>
<proteinExistence type="predicted"/>
<sequence length="223" mass="25651">MEITIMYDINYIEDMRARAARYYEVKHYVSKRWKGFKVEIDFIHGVFSLIDPTNSKPEEVACYSILVDNSTLVFRKIRGARSEEYPRMIFVTPSDTGVSHVSEETRTRIQFEEWTAAAVNLMIKAGVKPVEKGAQISEGILMDNIRRYLSLVFPGIRFRVEQRTAPGVYLIDWEGALTYKEVLTALSVFRGDVCEPSSEGTKEQSYQPNRFNRLFGQIEGVIL</sequence>